<sequence>MVNTSLQIKHPLSSKAKIDLFVRVIAQGIGIFLLHLVSGINCFCVPKYVLWPLTSLLRFPSWSTEDCGGPGIPYEPMKRFTPEEDEQLRKNWLKFSKKHGLPYEDARYYAGYRSYKDDKSVIGPRMGRLQFLMESDFWPRMCHKLPQRSAQQVRARLIRIFDPALISGHQKLSYSKKYSYKVYLLYIILFSKISLFLAMGRTAKSCECKIHDIMARSGPIKMCRWKRLWKLVTNLTKLPDTSGNSFGKIIRKAIYDRNTETLKQYDEIIPWREISRKMIYDKKHCRQAWNDMLDSLQRGFNQEVSNDKSFGDAWGAAYQQVLKSPRPISCKNYGRFLHILMDATPVEATYESLSRRLYDIDGITRQLVIVRLILGKIVIVFFQINIYIVIRKEILSLHGFPALRRAAMVEALIVYSTKTYEDWVPPTALRKYVRYILKYMLMSDLRDTYLSHLPQFNGDKVASWISASDEVMPCDNVSVDDIITYLKALHKLKVFIDCYEHIRSSQQRDESDRIKMKLPRIERSLFIDCLIHVIRRIDPEWQPPVLFQKWVSL</sequence>
<keyword evidence="3" id="KW-0539">Nucleus</keyword>
<evidence type="ECO:0000256" key="3">
    <source>
        <dbReference type="ARBA" id="ARBA00023242"/>
    </source>
</evidence>
<dbReference type="InterPro" id="IPR051651">
    <property type="entry name" value="DMTF1_DNA-bind_reg"/>
</dbReference>
<dbReference type="PANTHER" id="PTHR46380">
    <property type="entry name" value="CYCLIN-D-BINDING MYB-LIKE TRANSCRIPTION FACTOR 1"/>
    <property type="match status" value="1"/>
</dbReference>
<keyword evidence="2" id="KW-0238">DNA-binding</keyword>
<feature type="transmembrane region" description="Helical" evidence="4">
    <location>
        <begin position="368"/>
        <end position="390"/>
    </location>
</feature>
<keyword evidence="4" id="KW-0812">Transmembrane</keyword>
<evidence type="ECO:0000313" key="6">
    <source>
        <dbReference type="WBParaSite" id="Hba_18837"/>
    </source>
</evidence>
<evidence type="ECO:0000256" key="1">
    <source>
        <dbReference type="ARBA" id="ARBA00004123"/>
    </source>
</evidence>
<dbReference type="GO" id="GO:0005634">
    <property type="term" value="C:nucleus"/>
    <property type="evidence" value="ECO:0007669"/>
    <property type="project" value="UniProtKB-SubCell"/>
</dbReference>
<evidence type="ECO:0000256" key="4">
    <source>
        <dbReference type="SAM" id="Phobius"/>
    </source>
</evidence>
<keyword evidence="4" id="KW-1133">Transmembrane helix</keyword>
<accession>A0A1I7XM26</accession>
<keyword evidence="4" id="KW-0472">Membrane</keyword>
<comment type="subcellular location">
    <subcellularLocation>
        <location evidence="1">Nucleus</location>
    </subcellularLocation>
</comment>
<evidence type="ECO:0000313" key="5">
    <source>
        <dbReference type="Proteomes" id="UP000095283"/>
    </source>
</evidence>
<dbReference type="GO" id="GO:0000981">
    <property type="term" value="F:DNA-binding transcription factor activity, RNA polymerase II-specific"/>
    <property type="evidence" value="ECO:0007669"/>
    <property type="project" value="TreeGrafter"/>
</dbReference>
<dbReference type="AlphaFoldDB" id="A0A1I7XM26"/>
<proteinExistence type="predicted"/>
<feature type="transmembrane region" description="Helical" evidence="4">
    <location>
        <begin position="20"/>
        <end position="45"/>
    </location>
</feature>
<dbReference type="GO" id="GO:0000978">
    <property type="term" value="F:RNA polymerase II cis-regulatory region sequence-specific DNA binding"/>
    <property type="evidence" value="ECO:0007669"/>
    <property type="project" value="TreeGrafter"/>
</dbReference>
<protein>
    <submittedName>
        <fullName evidence="6">RNA-directed RNA polymerase</fullName>
    </submittedName>
</protein>
<keyword evidence="5" id="KW-1185">Reference proteome</keyword>
<evidence type="ECO:0000256" key="2">
    <source>
        <dbReference type="ARBA" id="ARBA00023125"/>
    </source>
</evidence>
<dbReference type="PANTHER" id="PTHR46380:SF2">
    <property type="entry name" value="CYCLIN-D-BINDING MYB-LIKE TRANSCRIPTION FACTOR 1"/>
    <property type="match status" value="1"/>
</dbReference>
<feature type="transmembrane region" description="Helical" evidence="4">
    <location>
        <begin position="182"/>
        <end position="200"/>
    </location>
</feature>
<organism evidence="5 6">
    <name type="scientific">Heterorhabditis bacteriophora</name>
    <name type="common">Entomopathogenic nematode worm</name>
    <dbReference type="NCBI Taxonomy" id="37862"/>
    <lineage>
        <taxon>Eukaryota</taxon>
        <taxon>Metazoa</taxon>
        <taxon>Ecdysozoa</taxon>
        <taxon>Nematoda</taxon>
        <taxon>Chromadorea</taxon>
        <taxon>Rhabditida</taxon>
        <taxon>Rhabditina</taxon>
        <taxon>Rhabditomorpha</taxon>
        <taxon>Strongyloidea</taxon>
        <taxon>Heterorhabditidae</taxon>
        <taxon>Heterorhabditis</taxon>
    </lineage>
</organism>
<reference evidence="6" key="1">
    <citation type="submission" date="2016-11" db="UniProtKB">
        <authorList>
            <consortium name="WormBaseParasite"/>
        </authorList>
    </citation>
    <scope>IDENTIFICATION</scope>
</reference>
<name>A0A1I7XM26_HETBA</name>
<dbReference type="Proteomes" id="UP000095283">
    <property type="component" value="Unplaced"/>
</dbReference>
<dbReference type="WBParaSite" id="Hba_18837">
    <property type="protein sequence ID" value="Hba_18837"/>
    <property type="gene ID" value="Hba_18837"/>
</dbReference>